<evidence type="ECO:0000313" key="2">
    <source>
        <dbReference type="EMBL" id="OFA33637.1"/>
    </source>
</evidence>
<protein>
    <recommendedName>
        <fullName evidence="1">Fido domain-containing protein</fullName>
    </recommendedName>
</protein>
<dbReference type="PROSITE" id="PS51459">
    <property type="entry name" value="FIDO"/>
    <property type="match status" value="1"/>
</dbReference>
<dbReference type="Pfam" id="PF02661">
    <property type="entry name" value="Fic"/>
    <property type="match status" value="1"/>
</dbReference>
<proteinExistence type="predicted"/>
<evidence type="ECO:0000259" key="1">
    <source>
        <dbReference type="PROSITE" id="PS51459"/>
    </source>
</evidence>
<dbReference type="AlphaFoldDB" id="A0A1E7XXR8"/>
<dbReference type="EMBL" id="MAXD01000016">
    <property type="protein sequence ID" value="OFA33637.1"/>
    <property type="molecule type" value="Genomic_DNA"/>
</dbReference>
<dbReference type="InterPro" id="IPR003812">
    <property type="entry name" value="Fido"/>
</dbReference>
<dbReference type="Gene3D" id="1.10.3290.10">
    <property type="entry name" value="Fido-like domain"/>
    <property type="match status" value="1"/>
</dbReference>
<gene>
    <name evidence="2" type="ORF">BBK15_09920</name>
</gene>
<sequence length="133" mass="14694">MTLTAAIKPGVLRVDGEPVWVDTMSGRYSPGTPDPTELEDIMEQAESSESNVFAASRLFARLARMQPFGDGNKRTAMLAANGLLIKRDSAYMLAVPVEGHDRDVFVRGLGRWYVHGDDEVVGWLAEWNLTNPD</sequence>
<feature type="domain" description="Fido" evidence="1">
    <location>
        <begin position="1"/>
        <end position="126"/>
    </location>
</feature>
<dbReference type="Proteomes" id="UP000175684">
    <property type="component" value="Unassembled WGS sequence"/>
</dbReference>
<comment type="caution">
    <text evidence="2">The sequence shown here is derived from an EMBL/GenBank/DDBJ whole genome shotgun (WGS) entry which is preliminary data.</text>
</comment>
<organism evidence="2 3">
    <name type="scientific">Bifidobacterium adolescentis</name>
    <dbReference type="NCBI Taxonomy" id="1680"/>
    <lineage>
        <taxon>Bacteria</taxon>
        <taxon>Bacillati</taxon>
        <taxon>Actinomycetota</taxon>
        <taxon>Actinomycetes</taxon>
        <taxon>Bifidobacteriales</taxon>
        <taxon>Bifidobacteriaceae</taxon>
        <taxon>Bifidobacterium</taxon>
    </lineage>
</organism>
<reference evidence="2 3" key="1">
    <citation type="submission" date="2016-07" db="EMBL/GenBank/DDBJ databases">
        <title>Draft Genome Sequence of Bifidobacterium adolescentis strain Km 4.</title>
        <authorList>
            <person name="Danilenko V.N."/>
        </authorList>
    </citation>
    <scope>NUCLEOTIDE SEQUENCE [LARGE SCALE GENOMIC DNA]</scope>
    <source>
        <strain evidence="2 3">Km 4</strain>
    </source>
</reference>
<dbReference type="InterPro" id="IPR036597">
    <property type="entry name" value="Fido-like_dom_sf"/>
</dbReference>
<dbReference type="SUPFAM" id="SSF140931">
    <property type="entry name" value="Fic-like"/>
    <property type="match status" value="1"/>
</dbReference>
<name>A0A1E7XXR8_BIFAD</name>
<accession>A0A1E7XXR8</accession>
<evidence type="ECO:0000313" key="3">
    <source>
        <dbReference type="Proteomes" id="UP000175684"/>
    </source>
</evidence>